<dbReference type="Pfam" id="PF07791">
    <property type="entry name" value="Imm11"/>
    <property type="match status" value="1"/>
</dbReference>
<protein>
    <recommendedName>
        <fullName evidence="1">Immunity MXAN-0049 protein domain-containing protein</fullName>
    </recommendedName>
</protein>
<sequence length="202" mass="23466">MTARTRYYKLYDDVYIPGRWDLSFPLFKDGGESGAREDDDERELFDTWRFNEGRILEIERPIRLSMKPAGIALEFSEAMGVPIVHRRVVSFFERLGLQKEVQFIPVEVEDQTEPWFILNALRVIRCIDDARCEEVLYWGPEDGEPDRVGEYQNVRGLRVDPEKVGSANIFHPWGWQVVLIVSEHVKQAMESEGITGAKFIEV</sequence>
<dbReference type="RefSeq" id="WP_267539352.1">
    <property type="nucleotide sequence ID" value="NZ_JAPNKA010000001.1"/>
</dbReference>
<name>A0ABT4AGA8_9BACT</name>
<evidence type="ECO:0000313" key="2">
    <source>
        <dbReference type="EMBL" id="MCY1080712.1"/>
    </source>
</evidence>
<dbReference type="Proteomes" id="UP001207654">
    <property type="component" value="Unassembled WGS sequence"/>
</dbReference>
<evidence type="ECO:0000259" key="1">
    <source>
        <dbReference type="Pfam" id="PF07791"/>
    </source>
</evidence>
<dbReference type="EMBL" id="JAPNKA010000001">
    <property type="protein sequence ID" value="MCY1080712.1"/>
    <property type="molecule type" value="Genomic_DNA"/>
</dbReference>
<feature type="domain" description="Immunity MXAN-0049 protein" evidence="1">
    <location>
        <begin position="61"/>
        <end position="202"/>
    </location>
</feature>
<comment type="caution">
    <text evidence="2">The sequence shown here is derived from an EMBL/GenBank/DDBJ whole genome shotgun (WGS) entry which is preliminary data.</text>
</comment>
<dbReference type="InterPro" id="IPR012433">
    <property type="entry name" value="Imm11"/>
</dbReference>
<gene>
    <name evidence="2" type="ORF">OV287_40340</name>
</gene>
<keyword evidence="3" id="KW-1185">Reference proteome</keyword>
<organism evidence="2 3">
    <name type="scientific">Archangium lansingense</name>
    <dbReference type="NCBI Taxonomy" id="2995310"/>
    <lineage>
        <taxon>Bacteria</taxon>
        <taxon>Pseudomonadati</taxon>
        <taxon>Myxococcota</taxon>
        <taxon>Myxococcia</taxon>
        <taxon>Myxococcales</taxon>
        <taxon>Cystobacterineae</taxon>
        <taxon>Archangiaceae</taxon>
        <taxon>Archangium</taxon>
    </lineage>
</organism>
<proteinExistence type="predicted"/>
<accession>A0ABT4AGA8</accession>
<reference evidence="2 3" key="1">
    <citation type="submission" date="2022-11" db="EMBL/GenBank/DDBJ databases">
        <title>Minimal conservation of predation-associated metabolite biosynthetic gene clusters underscores biosynthetic potential of Myxococcota including descriptions for ten novel species: Archangium lansinium sp. nov., Myxococcus landrumus sp. nov., Nannocystis bai.</title>
        <authorList>
            <person name="Ahearne A."/>
            <person name="Stevens C."/>
            <person name="Phillips K."/>
        </authorList>
    </citation>
    <scope>NUCLEOTIDE SEQUENCE [LARGE SCALE GENOMIC DNA]</scope>
    <source>
        <strain evidence="2 3">MIWBW</strain>
    </source>
</reference>
<evidence type="ECO:0000313" key="3">
    <source>
        <dbReference type="Proteomes" id="UP001207654"/>
    </source>
</evidence>